<organism evidence="10 11">
    <name type="scientific">Blastopirellula retiformator</name>
    <dbReference type="NCBI Taxonomy" id="2527970"/>
    <lineage>
        <taxon>Bacteria</taxon>
        <taxon>Pseudomonadati</taxon>
        <taxon>Planctomycetota</taxon>
        <taxon>Planctomycetia</taxon>
        <taxon>Pirellulales</taxon>
        <taxon>Pirellulaceae</taxon>
        <taxon>Blastopirellula</taxon>
    </lineage>
</organism>
<gene>
    <name evidence="10" type="primary">opuBB</name>
    <name evidence="10" type="ORF">Enr8_22570</name>
</gene>
<dbReference type="Proteomes" id="UP000318878">
    <property type="component" value="Unassembled WGS sequence"/>
</dbReference>
<comment type="similarity">
    <text evidence="6">In the C-terminal section; belongs to the OsmX family.</text>
</comment>
<dbReference type="Gene3D" id="3.40.190.120">
    <property type="entry name" value="Osmoprotection protein (prox), domain 2"/>
    <property type="match status" value="1"/>
</dbReference>
<dbReference type="Gene3D" id="1.10.3720.10">
    <property type="entry name" value="MetI-like"/>
    <property type="match status" value="1"/>
</dbReference>
<dbReference type="Pfam" id="PF04069">
    <property type="entry name" value="OpuAC"/>
    <property type="match status" value="1"/>
</dbReference>
<dbReference type="PANTHER" id="PTHR30177">
    <property type="entry name" value="GLYCINE BETAINE/L-PROLINE TRANSPORT SYSTEM PERMEASE PROTEIN PROW"/>
    <property type="match status" value="1"/>
</dbReference>
<comment type="similarity">
    <text evidence="7">In the N-terminal section; belongs to the binding-protein-dependent transport system permease family.</text>
</comment>
<evidence type="ECO:0000313" key="11">
    <source>
        <dbReference type="Proteomes" id="UP000318878"/>
    </source>
</evidence>
<dbReference type="RefSeq" id="WP_222434846.1">
    <property type="nucleotide sequence ID" value="NZ_SJPF01000002.1"/>
</dbReference>
<accession>A0A5C5VAX9</accession>
<dbReference type="InterPro" id="IPR000515">
    <property type="entry name" value="MetI-like"/>
</dbReference>
<evidence type="ECO:0000259" key="9">
    <source>
        <dbReference type="PROSITE" id="PS50928"/>
    </source>
</evidence>
<evidence type="ECO:0000256" key="2">
    <source>
        <dbReference type="ARBA" id="ARBA00022448"/>
    </source>
</evidence>
<comment type="subcellular location">
    <subcellularLocation>
        <location evidence="1 8">Cell membrane</location>
        <topology evidence="1 8">Multi-pass membrane protein</topology>
    </subcellularLocation>
</comment>
<evidence type="ECO:0000256" key="5">
    <source>
        <dbReference type="ARBA" id="ARBA00023136"/>
    </source>
</evidence>
<dbReference type="Gene3D" id="3.40.190.10">
    <property type="entry name" value="Periplasmic binding protein-like II"/>
    <property type="match status" value="1"/>
</dbReference>
<dbReference type="FunFam" id="1.10.3720.10:FF:000001">
    <property type="entry name" value="Glycine betaine ABC transporter, permease"/>
    <property type="match status" value="1"/>
</dbReference>
<dbReference type="AlphaFoldDB" id="A0A5C5VAX9"/>
<evidence type="ECO:0000256" key="1">
    <source>
        <dbReference type="ARBA" id="ARBA00004651"/>
    </source>
</evidence>
<feature type="transmembrane region" description="Helical" evidence="8">
    <location>
        <begin position="230"/>
        <end position="252"/>
    </location>
</feature>
<dbReference type="PROSITE" id="PS50928">
    <property type="entry name" value="ABC_TM1"/>
    <property type="match status" value="1"/>
</dbReference>
<feature type="transmembrane region" description="Helical" evidence="8">
    <location>
        <begin position="194"/>
        <end position="218"/>
    </location>
</feature>
<dbReference type="InterPro" id="IPR051204">
    <property type="entry name" value="ABC_transp_perm/SBD"/>
</dbReference>
<dbReference type="PANTHER" id="PTHR30177:SF4">
    <property type="entry name" value="OSMOPROTECTANT IMPORT PERMEASE PROTEIN OSMW"/>
    <property type="match status" value="1"/>
</dbReference>
<proteinExistence type="inferred from homology"/>
<dbReference type="SUPFAM" id="SSF161098">
    <property type="entry name" value="MetI-like"/>
    <property type="match status" value="1"/>
</dbReference>
<evidence type="ECO:0000256" key="6">
    <source>
        <dbReference type="ARBA" id="ARBA00035642"/>
    </source>
</evidence>
<dbReference type="InterPro" id="IPR007210">
    <property type="entry name" value="ABC_Gly_betaine_transp_sub-bd"/>
</dbReference>
<feature type="domain" description="ABC transmembrane type-1" evidence="9">
    <location>
        <begin position="35"/>
        <end position="220"/>
    </location>
</feature>
<dbReference type="EMBL" id="SJPF01000002">
    <property type="protein sequence ID" value="TWT34842.1"/>
    <property type="molecule type" value="Genomic_DNA"/>
</dbReference>
<evidence type="ECO:0000256" key="3">
    <source>
        <dbReference type="ARBA" id="ARBA00022692"/>
    </source>
</evidence>
<sequence length="537" mass="57623">MSEIFTPCCFLASEMGWHFEWAKVVEQLQFLPDRLQGHVFLSFTALLIGGLISVPLGIWCSRRKRVERISLTTASLIQTIPSLALLAAMVFASGEIGWGPALVALVLYSLLPMLRNTITGIQSVDPACLEAAEGLGMDSRQRLLMVELPLAAPTVVAGVRTAAVWVVGAATIAFPVGATSLGDYIFTGLFTNNVYALGVGCFFCAALALGLDALLGTLESGVRTRNRPARIGSLIGIAALALSPMLVGMLPLGPKSYDGAGPRNVATGDEFDGRNYVVGCKGFTEQMILARAISGELEEVGRTVERKEGIGSAMIFEALENGKIDCYVDYTGTLWANVLKRDDQVSSPEMLIDLATDLKGKHSVISLGPLGFRNDYVFVMKRAKAEELGIETLDDLAKHADQLRAVTEAEFWQRPEWAAVRSAYGFDFQSKQAMDAGLMYGAIANDNADVVVAFRTDGRIAANDLVEIEDPARALPPYQAILLASKRLAEDPAAVERLSQLVNSITTAEMRDANRSVDSEGKSIAAAAEAIKPGEQG</sequence>
<reference evidence="10 11" key="1">
    <citation type="submission" date="2019-02" db="EMBL/GenBank/DDBJ databases">
        <title>Deep-cultivation of Planctomycetes and their phenomic and genomic characterization uncovers novel biology.</title>
        <authorList>
            <person name="Wiegand S."/>
            <person name="Jogler M."/>
            <person name="Boedeker C."/>
            <person name="Pinto D."/>
            <person name="Vollmers J."/>
            <person name="Rivas-Marin E."/>
            <person name="Kohn T."/>
            <person name="Peeters S.H."/>
            <person name="Heuer A."/>
            <person name="Rast P."/>
            <person name="Oberbeckmann S."/>
            <person name="Bunk B."/>
            <person name="Jeske O."/>
            <person name="Meyerdierks A."/>
            <person name="Storesund J.E."/>
            <person name="Kallscheuer N."/>
            <person name="Luecker S."/>
            <person name="Lage O.M."/>
            <person name="Pohl T."/>
            <person name="Merkel B.J."/>
            <person name="Hornburger P."/>
            <person name="Mueller R.-W."/>
            <person name="Bruemmer F."/>
            <person name="Labrenz M."/>
            <person name="Spormann A.M."/>
            <person name="Op Den Camp H."/>
            <person name="Overmann J."/>
            <person name="Amann R."/>
            <person name="Jetten M.S.M."/>
            <person name="Mascher T."/>
            <person name="Medema M.H."/>
            <person name="Devos D.P."/>
            <person name="Kaster A.-K."/>
            <person name="Ovreas L."/>
            <person name="Rohde M."/>
            <person name="Galperin M.Y."/>
            <person name="Jogler C."/>
        </authorList>
    </citation>
    <scope>NUCLEOTIDE SEQUENCE [LARGE SCALE GENOMIC DNA]</scope>
    <source>
        <strain evidence="10 11">Enr8</strain>
    </source>
</reference>
<feature type="transmembrane region" description="Helical" evidence="8">
    <location>
        <begin position="97"/>
        <end position="114"/>
    </location>
</feature>
<keyword evidence="3 8" id="KW-0812">Transmembrane</keyword>
<dbReference type="Pfam" id="PF00528">
    <property type="entry name" value="BPD_transp_1"/>
    <property type="match status" value="1"/>
</dbReference>
<keyword evidence="11" id="KW-1185">Reference proteome</keyword>
<comment type="similarity">
    <text evidence="8">Belongs to the binding-protein-dependent transport system permease family.</text>
</comment>
<feature type="transmembrane region" description="Helical" evidence="8">
    <location>
        <begin position="39"/>
        <end position="59"/>
    </location>
</feature>
<keyword evidence="4 8" id="KW-1133">Transmembrane helix</keyword>
<feature type="transmembrane region" description="Helical" evidence="8">
    <location>
        <begin position="71"/>
        <end position="91"/>
    </location>
</feature>
<dbReference type="GO" id="GO:0022857">
    <property type="term" value="F:transmembrane transporter activity"/>
    <property type="evidence" value="ECO:0007669"/>
    <property type="project" value="InterPro"/>
</dbReference>
<name>A0A5C5VAX9_9BACT</name>
<dbReference type="SUPFAM" id="SSF53850">
    <property type="entry name" value="Periplasmic binding protein-like II"/>
    <property type="match status" value="1"/>
</dbReference>
<evidence type="ECO:0000313" key="10">
    <source>
        <dbReference type="EMBL" id="TWT34842.1"/>
    </source>
</evidence>
<dbReference type="InterPro" id="IPR035906">
    <property type="entry name" value="MetI-like_sf"/>
</dbReference>
<evidence type="ECO:0000256" key="8">
    <source>
        <dbReference type="RuleBase" id="RU363032"/>
    </source>
</evidence>
<dbReference type="GO" id="GO:0031460">
    <property type="term" value="P:glycine betaine transport"/>
    <property type="evidence" value="ECO:0007669"/>
    <property type="project" value="TreeGrafter"/>
</dbReference>
<dbReference type="GO" id="GO:0043190">
    <property type="term" value="C:ATP-binding cassette (ABC) transporter complex"/>
    <property type="evidence" value="ECO:0007669"/>
    <property type="project" value="InterPro"/>
</dbReference>
<comment type="caution">
    <text evidence="10">The sequence shown here is derived from an EMBL/GenBank/DDBJ whole genome shotgun (WGS) entry which is preliminary data.</text>
</comment>
<evidence type="ECO:0000256" key="4">
    <source>
        <dbReference type="ARBA" id="ARBA00022989"/>
    </source>
</evidence>
<protein>
    <submittedName>
        <fullName evidence="10">Choline transport system permease protein OpuBB</fullName>
    </submittedName>
</protein>
<dbReference type="CDD" id="cd06261">
    <property type="entry name" value="TM_PBP2"/>
    <property type="match status" value="1"/>
</dbReference>
<evidence type="ECO:0000256" key="7">
    <source>
        <dbReference type="ARBA" id="ARBA00035652"/>
    </source>
</evidence>
<keyword evidence="5 8" id="KW-0472">Membrane</keyword>
<keyword evidence="2 8" id="KW-0813">Transport</keyword>